<dbReference type="EMBL" id="JBFOLK010000010">
    <property type="protein sequence ID" value="KAL2480060.1"/>
    <property type="molecule type" value="Genomic_DNA"/>
</dbReference>
<reference evidence="2" key="1">
    <citation type="submission" date="2024-07" db="EMBL/GenBank/DDBJ databases">
        <title>Two chromosome-level genome assemblies of Korean endemic species Abeliophyllum distichum and Forsythia ovata (Oleaceae).</title>
        <authorList>
            <person name="Jang H."/>
        </authorList>
    </citation>
    <scope>NUCLEOTIDE SEQUENCE [LARGE SCALE GENOMIC DNA]</scope>
</reference>
<accession>A0ABD1QV25</accession>
<name>A0ABD1QV25_9LAMI</name>
<comment type="caution">
    <text evidence="1">The sequence shown here is derived from an EMBL/GenBank/DDBJ whole genome shotgun (WGS) entry which is preliminary data.</text>
</comment>
<keyword evidence="1" id="KW-0378">Hydrolase</keyword>
<dbReference type="Proteomes" id="UP001604336">
    <property type="component" value="Unassembled WGS sequence"/>
</dbReference>
<evidence type="ECO:0000313" key="1">
    <source>
        <dbReference type="EMBL" id="KAL2480060.1"/>
    </source>
</evidence>
<organism evidence="1 2">
    <name type="scientific">Abeliophyllum distichum</name>
    <dbReference type="NCBI Taxonomy" id="126358"/>
    <lineage>
        <taxon>Eukaryota</taxon>
        <taxon>Viridiplantae</taxon>
        <taxon>Streptophyta</taxon>
        <taxon>Embryophyta</taxon>
        <taxon>Tracheophyta</taxon>
        <taxon>Spermatophyta</taxon>
        <taxon>Magnoliopsida</taxon>
        <taxon>eudicotyledons</taxon>
        <taxon>Gunneridae</taxon>
        <taxon>Pentapetalae</taxon>
        <taxon>asterids</taxon>
        <taxon>lamiids</taxon>
        <taxon>Lamiales</taxon>
        <taxon>Oleaceae</taxon>
        <taxon>Forsythieae</taxon>
        <taxon>Abeliophyllum</taxon>
    </lineage>
</organism>
<evidence type="ECO:0000313" key="2">
    <source>
        <dbReference type="Proteomes" id="UP001604336"/>
    </source>
</evidence>
<sequence>MAAASIGMLSSSSVHYSNRFLKYHYSISHLYRSSFCPIFHSHSAFGLVRQGNSIDKINKNCVKPIRTVTAATRMASPFKPEEARIPPAIPLPSPSNFQGK</sequence>
<gene>
    <name evidence="1" type="ORF">Adt_33026</name>
</gene>
<protein>
    <submittedName>
        <fullName evidence="1">CN hydrolase domain-containing protein</fullName>
    </submittedName>
</protein>
<dbReference type="GO" id="GO:0016787">
    <property type="term" value="F:hydrolase activity"/>
    <property type="evidence" value="ECO:0007669"/>
    <property type="project" value="UniProtKB-KW"/>
</dbReference>
<dbReference type="AlphaFoldDB" id="A0ABD1QV25"/>
<proteinExistence type="predicted"/>
<keyword evidence="2" id="KW-1185">Reference proteome</keyword>